<gene>
    <name evidence="1" type="ORF">SELMODRAFT_100752</name>
</gene>
<dbReference type="InParanoid" id="D8RS76"/>
<name>D8RS76_SELML</name>
<protein>
    <submittedName>
        <fullName evidence="1">Uncharacterized protein</fullName>
    </submittedName>
</protein>
<reference evidence="1 2" key="1">
    <citation type="journal article" date="2011" name="Science">
        <title>The Selaginella genome identifies genetic changes associated with the evolution of vascular plants.</title>
        <authorList>
            <person name="Banks J.A."/>
            <person name="Nishiyama T."/>
            <person name="Hasebe M."/>
            <person name="Bowman J.L."/>
            <person name="Gribskov M."/>
            <person name="dePamphilis C."/>
            <person name="Albert V.A."/>
            <person name="Aono N."/>
            <person name="Aoyama T."/>
            <person name="Ambrose B.A."/>
            <person name="Ashton N.W."/>
            <person name="Axtell M.J."/>
            <person name="Barker E."/>
            <person name="Barker M.S."/>
            <person name="Bennetzen J.L."/>
            <person name="Bonawitz N.D."/>
            <person name="Chapple C."/>
            <person name="Cheng C."/>
            <person name="Correa L.G."/>
            <person name="Dacre M."/>
            <person name="DeBarry J."/>
            <person name="Dreyer I."/>
            <person name="Elias M."/>
            <person name="Engstrom E.M."/>
            <person name="Estelle M."/>
            <person name="Feng L."/>
            <person name="Finet C."/>
            <person name="Floyd S.K."/>
            <person name="Frommer W.B."/>
            <person name="Fujita T."/>
            <person name="Gramzow L."/>
            <person name="Gutensohn M."/>
            <person name="Harholt J."/>
            <person name="Hattori M."/>
            <person name="Heyl A."/>
            <person name="Hirai T."/>
            <person name="Hiwatashi Y."/>
            <person name="Ishikawa M."/>
            <person name="Iwata M."/>
            <person name="Karol K.G."/>
            <person name="Koehler B."/>
            <person name="Kolukisaoglu U."/>
            <person name="Kubo M."/>
            <person name="Kurata T."/>
            <person name="Lalonde S."/>
            <person name="Li K."/>
            <person name="Li Y."/>
            <person name="Litt A."/>
            <person name="Lyons E."/>
            <person name="Manning G."/>
            <person name="Maruyama T."/>
            <person name="Michael T.P."/>
            <person name="Mikami K."/>
            <person name="Miyazaki S."/>
            <person name="Morinaga S."/>
            <person name="Murata T."/>
            <person name="Mueller-Roeber B."/>
            <person name="Nelson D.R."/>
            <person name="Obara M."/>
            <person name="Oguri Y."/>
            <person name="Olmstead R.G."/>
            <person name="Onodera N."/>
            <person name="Petersen B.L."/>
            <person name="Pils B."/>
            <person name="Prigge M."/>
            <person name="Rensing S.A."/>
            <person name="Riano-Pachon D.M."/>
            <person name="Roberts A.W."/>
            <person name="Sato Y."/>
            <person name="Scheller H.V."/>
            <person name="Schulz B."/>
            <person name="Schulz C."/>
            <person name="Shakirov E.V."/>
            <person name="Shibagaki N."/>
            <person name="Shinohara N."/>
            <person name="Shippen D.E."/>
            <person name="Soerensen I."/>
            <person name="Sotooka R."/>
            <person name="Sugimoto N."/>
            <person name="Sugita M."/>
            <person name="Sumikawa N."/>
            <person name="Tanurdzic M."/>
            <person name="Theissen G."/>
            <person name="Ulvskov P."/>
            <person name="Wakazuki S."/>
            <person name="Weng J.K."/>
            <person name="Willats W.W."/>
            <person name="Wipf D."/>
            <person name="Wolf P.G."/>
            <person name="Yang L."/>
            <person name="Zimmer A.D."/>
            <person name="Zhu Q."/>
            <person name="Mitros T."/>
            <person name="Hellsten U."/>
            <person name="Loque D."/>
            <person name="Otillar R."/>
            <person name="Salamov A."/>
            <person name="Schmutz J."/>
            <person name="Shapiro H."/>
            <person name="Lindquist E."/>
            <person name="Lucas S."/>
            <person name="Rokhsar D."/>
            <person name="Grigoriev I.V."/>
        </authorList>
    </citation>
    <scope>NUCLEOTIDE SEQUENCE [LARGE SCALE GENOMIC DNA]</scope>
</reference>
<dbReference type="OrthoDB" id="2015909at2759"/>
<dbReference type="KEGG" id="smo:SELMODRAFT_100752"/>
<organism evidence="2">
    <name type="scientific">Selaginella moellendorffii</name>
    <name type="common">Spikemoss</name>
    <dbReference type="NCBI Taxonomy" id="88036"/>
    <lineage>
        <taxon>Eukaryota</taxon>
        <taxon>Viridiplantae</taxon>
        <taxon>Streptophyta</taxon>
        <taxon>Embryophyta</taxon>
        <taxon>Tracheophyta</taxon>
        <taxon>Lycopodiopsida</taxon>
        <taxon>Selaginellales</taxon>
        <taxon>Selaginellaceae</taxon>
        <taxon>Selaginella</taxon>
    </lineage>
</organism>
<dbReference type="EMBL" id="GL377588">
    <property type="protein sequence ID" value="EFJ25017.1"/>
    <property type="molecule type" value="Genomic_DNA"/>
</dbReference>
<dbReference type="FunCoup" id="D8RS76">
    <property type="interactions" value="998"/>
</dbReference>
<sequence length="508" mass="56889">MILGLYFVKPGAFYNLDFLPDHTTTSSIPTSSSSSSSSFPSKVLLQRLSENGTRECHNVSTAAAILFGLPRAENEGEVTLSTGVLHKLWIVSYAGDGSRRCFGGDFFETDLSGPNWKSRPPVTDVGDGSYLVELKVDDEFAGPYTFKAILLFPNFHGLDQQPDKWALKKQMFLLKIRFASRSSIFKSRPLPICSSSDFRSNTRWSGKWTRTKFNESCKLDKEGRYRCLDGNEKCDESQCSGAIASLESNGWVYSAHCKFQIWSSSEAWKCLDGKKIFFWGDSNHQDTIRNLMNFVLGFHHNSMPRTFIANLTNPSHPSQNFTVVEIFNGHTNPNLNFLGLATLDEPLYRAYVTQEFLRGSPPDALILNSGMHDGVRCSNASQFLESATAAAQFWKTLATGDKIKARTPRVIFRSTITPAGESRSMPSNPQKMEAFNQVLGDEIRRVLGEGVLLVDAYDMTFPWHYDHRYSDGGHYGRPPSLTPWYGGIGHYYFADLMLVHALLTAICS</sequence>
<dbReference type="OMA" id="CEAPWCA"/>
<dbReference type="Gramene" id="EFJ25017">
    <property type="protein sequence ID" value="EFJ25017"/>
    <property type="gene ID" value="SELMODRAFT_100752"/>
</dbReference>
<evidence type="ECO:0000313" key="1">
    <source>
        <dbReference type="EMBL" id="EFJ25017.1"/>
    </source>
</evidence>
<dbReference type="AlphaFoldDB" id="D8RS76"/>
<proteinExistence type="predicted"/>
<dbReference type="eggNOG" id="ENOG502QTKM">
    <property type="taxonomic scope" value="Eukaryota"/>
</dbReference>
<accession>D8RS76</accession>
<dbReference type="SUPFAM" id="SSF52266">
    <property type="entry name" value="SGNH hydrolase"/>
    <property type="match status" value="1"/>
</dbReference>
<keyword evidence="2" id="KW-1185">Reference proteome</keyword>
<dbReference type="PANTHER" id="PTHR35124:SF4">
    <property type="entry name" value="CALCINEURIN-LIKE PHOSPHOESTERASE DOMAIN-CONTAINING PROTEIN"/>
    <property type="match status" value="1"/>
</dbReference>
<dbReference type="HOGENOM" id="CLU_023547_0_0_1"/>
<dbReference type="PANTHER" id="PTHR35124">
    <property type="entry name" value="CYTOCHROME P450 FAMILY PROTEIN"/>
    <property type="match status" value="1"/>
</dbReference>
<evidence type="ECO:0000313" key="2">
    <source>
        <dbReference type="Proteomes" id="UP000001514"/>
    </source>
</evidence>
<dbReference type="Proteomes" id="UP000001514">
    <property type="component" value="Unassembled WGS sequence"/>
</dbReference>